<evidence type="ECO:0000256" key="12">
    <source>
        <dbReference type="SAM" id="SignalP"/>
    </source>
</evidence>
<dbReference type="InterPro" id="IPR008271">
    <property type="entry name" value="Ser/Thr_kinase_AS"/>
</dbReference>
<evidence type="ECO:0000313" key="15">
    <source>
        <dbReference type="EMBL" id="VAI61723.1"/>
    </source>
</evidence>
<dbReference type="SMART" id="SM00181">
    <property type="entry name" value="EGF"/>
    <property type="match status" value="2"/>
</dbReference>
<gene>
    <name evidence="15" type="ORF">TRITD_6Bv1G199610</name>
</gene>
<dbReference type="InterPro" id="IPR000742">
    <property type="entry name" value="EGF"/>
</dbReference>
<dbReference type="AlphaFoldDB" id="A0A9R1BEI5"/>
<dbReference type="GO" id="GO:0004674">
    <property type="term" value="F:protein serine/threonine kinase activity"/>
    <property type="evidence" value="ECO:0007669"/>
    <property type="project" value="UniProtKB-KW"/>
</dbReference>
<protein>
    <recommendedName>
        <fullName evidence="17">Protein kinase domain-containing protein</fullName>
    </recommendedName>
</protein>
<dbReference type="Gramene" id="TRITD6Bv1G199610.1">
    <property type="protein sequence ID" value="TRITD6Bv1G199610.1"/>
    <property type="gene ID" value="TRITD6Bv1G199610"/>
</dbReference>
<proteinExistence type="predicted"/>
<sequence>MASHNHKPESLLLACLGAVFAARLAAVAGAPAQPSSDCQSKCGDIDVPFPFGIGPECAMPGFNLTCDDVGGRRALFHGNVEIVGLPLERGQARMMNVISSACYNAASGGMKYNDWQLNLTNTPYRLSDTDNKFTAVGCRTLAYISDERNTGKYMSGCVAMCRRGEQGALRNGPCSGIGCCQTAIPGELQFYRVWFDPSFNTTEIHNVSRCSYAVLMESSNFTFFPSYATSPEFNDRFYGRAKVVVDWAIGNETCEVARVKRDSYACVSDNSECFNSANGPGYICNCTKGFHGNPYLKDPAHGCIDIDECVDLQPYPCSVRGSCKNLPGRFECVCPDGYTGDAKNGTCESKRPPRNQTLGPGAKLAIGASVGILVGLVGFLGVEVIRHKRSTKREALNRQSDEYFKQHGGEILAEMTRDGHGRSIPFTVYTRDEIEAATDSFNKENIVGEGGQGTVYKAVLRDTAVAVKRCKEVDESRTKDFVQELVILCRLDHPNIVKLLGCCLQYEAPILVYEFVPNRALQELLHPRNQRCRVTLGTRLKIAAQSAGALAHLHSAERPILHGDVKPANILLGDGWVAKVSDFGCSTIDEITQVVPKGTPGYLDPEYLLDYQLTVKNDVYSFGVVLIELLTGKKPLSKERKSLTVMFQESMADGTLHQLLDRGISDEANMAVILQVAELASQCLLVPGASRPAMRLVAEKLRRLADGVQEQSQLPLVLEDLSPMGVGAGVGSSTSTLYTTNSQTTGYFSLEKKTALSIEYAR</sequence>
<dbReference type="PANTHER" id="PTHR27005">
    <property type="entry name" value="WALL-ASSOCIATED RECEPTOR KINASE-LIKE 21"/>
    <property type="match status" value="1"/>
</dbReference>
<evidence type="ECO:0000256" key="8">
    <source>
        <dbReference type="ARBA" id="ARBA00022840"/>
    </source>
</evidence>
<keyword evidence="3 11" id="KW-0245">EGF-like domain</keyword>
<dbReference type="SUPFAM" id="SSF57196">
    <property type="entry name" value="EGF/Laminin"/>
    <property type="match status" value="1"/>
</dbReference>
<dbReference type="GO" id="GO:0005524">
    <property type="term" value="F:ATP binding"/>
    <property type="evidence" value="ECO:0007669"/>
    <property type="project" value="UniProtKB-KW"/>
</dbReference>
<dbReference type="InterPro" id="IPR001881">
    <property type="entry name" value="EGF-like_Ca-bd_dom"/>
</dbReference>
<evidence type="ECO:0000313" key="16">
    <source>
        <dbReference type="Proteomes" id="UP000324705"/>
    </source>
</evidence>
<keyword evidence="9" id="KW-1015">Disulfide bond</keyword>
<evidence type="ECO:0000256" key="3">
    <source>
        <dbReference type="ARBA" id="ARBA00022536"/>
    </source>
</evidence>
<dbReference type="InterPro" id="IPR045274">
    <property type="entry name" value="WAK-like"/>
</dbReference>
<dbReference type="EMBL" id="LT934122">
    <property type="protein sequence ID" value="VAI61723.1"/>
    <property type="molecule type" value="Genomic_DNA"/>
</dbReference>
<dbReference type="PROSITE" id="PS00108">
    <property type="entry name" value="PROTEIN_KINASE_ST"/>
    <property type="match status" value="1"/>
</dbReference>
<keyword evidence="2" id="KW-0418">Kinase</keyword>
<keyword evidence="16" id="KW-1185">Reference proteome</keyword>
<accession>A0A9R1BEI5</accession>
<dbReference type="FunFam" id="2.10.25.10:FF:000038">
    <property type="entry name" value="Fibrillin 2"/>
    <property type="match status" value="1"/>
</dbReference>
<evidence type="ECO:0000256" key="7">
    <source>
        <dbReference type="ARBA" id="ARBA00022741"/>
    </source>
</evidence>
<keyword evidence="7" id="KW-0547">Nucleotide-binding</keyword>
<keyword evidence="5 12" id="KW-0732">Signal</keyword>
<dbReference type="InterPro" id="IPR049883">
    <property type="entry name" value="NOTCH1_EGF-like"/>
</dbReference>
<dbReference type="Pfam" id="PF13947">
    <property type="entry name" value="GUB_WAK_bind"/>
    <property type="match status" value="1"/>
</dbReference>
<dbReference type="InterPro" id="IPR000152">
    <property type="entry name" value="EGF-type_Asp/Asn_hydroxyl_site"/>
</dbReference>
<dbReference type="Pfam" id="PF00069">
    <property type="entry name" value="Pkinase"/>
    <property type="match status" value="1"/>
</dbReference>
<evidence type="ECO:0000256" key="5">
    <source>
        <dbReference type="ARBA" id="ARBA00022729"/>
    </source>
</evidence>
<feature type="chain" id="PRO_5040164312" description="Protein kinase domain-containing protein" evidence="12">
    <location>
        <begin position="22"/>
        <end position="762"/>
    </location>
</feature>
<dbReference type="Pfam" id="PF07645">
    <property type="entry name" value="EGF_CA"/>
    <property type="match status" value="1"/>
</dbReference>
<reference evidence="15 16" key="1">
    <citation type="submission" date="2017-09" db="EMBL/GenBank/DDBJ databases">
        <authorList>
            <consortium name="International Durum Wheat Genome Sequencing Consortium (IDWGSC)"/>
            <person name="Milanesi L."/>
        </authorList>
    </citation>
    <scope>NUCLEOTIDE SEQUENCE [LARGE SCALE GENOMIC DNA]</scope>
    <source>
        <strain evidence="16">cv. Svevo</strain>
    </source>
</reference>
<organism evidence="15 16">
    <name type="scientific">Triticum turgidum subsp. durum</name>
    <name type="common">Durum wheat</name>
    <name type="synonym">Triticum durum</name>
    <dbReference type="NCBI Taxonomy" id="4567"/>
    <lineage>
        <taxon>Eukaryota</taxon>
        <taxon>Viridiplantae</taxon>
        <taxon>Streptophyta</taxon>
        <taxon>Embryophyta</taxon>
        <taxon>Tracheophyta</taxon>
        <taxon>Spermatophyta</taxon>
        <taxon>Magnoliopsida</taxon>
        <taxon>Liliopsida</taxon>
        <taxon>Poales</taxon>
        <taxon>Poaceae</taxon>
        <taxon>BOP clade</taxon>
        <taxon>Pooideae</taxon>
        <taxon>Triticodae</taxon>
        <taxon>Triticeae</taxon>
        <taxon>Triticinae</taxon>
        <taxon>Triticum</taxon>
    </lineage>
</organism>
<dbReference type="InterPro" id="IPR025287">
    <property type="entry name" value="WAK_GUB"/>
</dbReference>
<keyword evidence="4" id="KW-0808">Transferase</keyword>
<feature type="domain" description="Protein kinase" evidence="13">
    <location>
        <begin position="441"/>
        <end position="704"/>
    </location>
</feature>
<evidence type="ECO:0000256" key="9">
    <source>
        <dbReference type="ARBA" id="ARBA00023157"/>
    </source>
</evidence>
<dbReference type="PANTHER" id="PTHR27005:SF37">
    <property type="entry name" value="OS04G0367600 PROTEIN"/>
    <property type="match status" value="1"/>
</dbReference>
<keyword evidence="6" id="KW-0677">Repeat</keyword>
<comment type="caution">
    <text evidence="11">Lacks conserved residue(s) required for the propagation of feature annotation.</text>
</comment>
<dbReference type="InterPro" id="IPR018097">
    <property type="entry name" value="EGF_Ca-bd_CS"/>
</dbReference>
<dbReference type="Proteomes" id="UP000324705">
    <property type="component" value="Chromosome 6B"/>
</dbReference>
<dbReference type="PROSITE" id="PS00010">
    <property type="entry name" value="ASX_HYDROXYL"/>
    <property type="match status" value="1"/>
</dbReference>
<keyword evidence="8" id="KW-0067">ATP-binding</keyword>
<evidence type="ECO:0000256" key="4">
    <source>
        <dbReference type="ARBA" id="ARBA00022679"/>
    </source>
</evidence>
<dbReference type="GO" id="GO:0005509">
    <property type="term" value="F:calcium ion binding"/>
    <property type="evidence" value="ECO:0007669"/>
    <property type="project" value="InterPro"/>
</dbReference>
<dbReference type="InterPro" id="IPR000719">
    <property type="entry name" value="Prot_kinase_dom"/>
</dbReference>
<dbReference type="CDD" id="cd00054">
    <property type="entry name" value="EGF_CA"/>
    <property type="match status" value="1"/>
</dbReference>
<dbReference type="GO" id="GO:0030247">
    <property type="term" value="F:polysaccharide binding"/>
    <property type="evidence" value="ECO:0007669"/>
    <property type="project" value="InterPro"/>
</dbReference>
<dbReference type="Gene3D" id="1.10.510.10">
    <property type="entry name" value="Transferase(Phosphotransferase) domain 1"/>
    <property type="match status" value="1"/>
</dbReference>
<evidence type="ECO:0000259" key="14">
    <source>
        <dbReference type="PROSITE" id="PS50026"/>
    </source>
</evidence>
<evidence type="ECO:0008006" key="17">
    <source>
        <dbReference type="Google" id="ProtNLM"/>
    </source>
</evidence>
<dbReference type="SMART" id="SM00179">
    <property type="entry name" value="EGF_CA"/>
    <property type="match status" value="1"/>
</dbReference>
<dbReference type="Gene3D" id="3.30.200.20">
    <property type="entry name" value="Phosphorylase Kinase, domain 1"/>
    <property type="match status" value="1"/>
</dbReference>
<dbReference type="SMART" id="SM00220">
    <property type="entry name" value="S_TKc"/>
    <property type="match status" value="1"/>
</dbReference>
<dbReference type="Gene3D" id="2.90.20.10">
    <property type="entry name" value="Plasmodium vivax P25 domain"/>
    <property type="match status" value="1"/>
</dbReference>
<keyword evidence="2" id="KW-0723">Serine/threonine-protein kinase</keyword>
<comment type="subcellular location">
    <subcellularLocation>
        <location evidence="1">Membrane</location>
        <topology evidence="1">Single-pass type I membrane protein</topology>
    </subcellularLocation>
</comment>
<evidence type="ECO:0000256" key="1">
    <source>
        <dbReference type="ARBA" id="ARBA00004479"/>
    </source>
</evidence>
<dbReference type="GO" id="GO:0007166">
    <property type="term" value="P:cell surface receptor signaling pathway"/>
    <property type="evidence" value="ECO:0007669"/>
    <property type="project" value="InterPro"/>
</dbReference>
<feature type="signal peptide" evidence="12">
    <location>
        <begin position="1"/>
        <end position="21"/>
    </location>
</feature>
<evidence type="ECO:0000256" key="2">
    <source>
        <dbReference type="ARBA" id="ARBA00022527"/>
    </source>
</evidence>
<evidence type="ECO:0000256" key="11">
    <source>
        <dbReference type="PROSITE-ProRule" id="PRU00076"/>
    </source>
</evidence>
<dbReference type="GO" id="GO:0005886">
    <property type="term" value="C:plasma membrane"/>
    <property type="evidence" value="ECO:0007669"/>
    <property type="project" value="TreeGrafter"/>
</dbReference>
<dbReference type="FunFam" id="1.10.510.10:FF:000473">
    <property type="entry name" value="Putative wall-associated kinase"/>
    <property type="match status" value="1"/>
</dbReference>
<dbReference type="FunFam" id="3.30.200.20:FF:000625">
    <property type="entry name" value="Os04g0372100 protein"/>
    <property type="match status" value="1"/>
</dbReference>
<dbReference type="PROSITE" id="PS01186">
    <property type="entry name" value="EGF_2"/>
    <property type="match status" value="1"/>
</dbReference>
<evidence type="ECO:0000259" key="13">
    <source>
        <dbReference type="PROSITE" id="PS50011"/>
    </source>
</evidence>
<dbReference type="OMA" id="PCHGECH"/>
<dbReference type="InterPro" id="IPR011009">
    <property type="entry name" value="Kinase-like_dom_sf"/>
</dbReference>
<dbReference type="PROSITE" id="PS50026">
    <property type="entry name" value="EGF_3"/>
    <property type="match status" value="1"/>
</dbReference>
<name>A0A9R1BEI5_TRITD</name>
<evidence type="ECO:0000256" key="10">
    <source>
        <dbReference type="ARBA" id="ARBA00023180"/>
    </source>
</evidence>
<evidence type="ECO:0000256" key="6">
    <source>
        <dbReference type="ARBA" id="ARBA00022737"/>
    </source>
</evidence>
<dbReference type="SUPFAM" id="SSF56112">
    <property type="entry name" value="Protein kinase-like (PK-like)"/>
    <property type="match status" value="1"/>
</dbReference>
<feature type="domain" description="EGF-like" evidence="14">
    <location>
        <begin position="305"/>
        <end position="348"/>
    </location>
</feature>
<dbReference type="PROSITE" id="PS50011">
    <property type="entry name" value="PROTEIN_KINASE_DOM"/>
    <property type="match status" value="1"/>
</dbReference>
<dbReference type="PROSITE" id="PS01187">
    <property type="entry name" value="EGF_CA"/>
    <property type="match status" value="1"/>
</dbReference>
<keyword evidence="10" id="KW-0325">Glycoprotein</keyword>